<dbReference type="Proteomes" id="UP001139031">
    <property type="component" value="Unassembled WGS sequence"/>
</dbReference>
<protein>
    <submittedName>
        <fullName evidence="1">Uncharacterized protein</fullName>
    </submittedName>
</protein>
<comment type="caution">
    <text evidence="1">The sequence shown here is derived from an EMBL/GenBank/DDBJ whole genome shotgun (WGS) entry which is preliminary data.</text>
</comment>
<gene>
    <name evidence="1" type="ORF">K7C98_12480</name>
</gene>
<accession>A0ABS7TPK3</accession>
<name>A0ABS7TPK3_9BACT</name>
<keyword evidence="2" id="KW-1185">Reference proteome</keyword>
<organism evidence="1 2">
    <name type="scientific">Nannocystis pusilla</name>
    <dbReference type="NCBI Taxonomy" id="889268"/>
    <lineage>
        <taxon>Bacteria</taxon>
        <taxon>Pseudomonadati</taxon>
        <taxon>Myxococcota</taxon>
        <taxon>Polyangia</taxon>
        <taxon>Nannocystales</taxon>
        <taxon>Nannocystaceae</taxon>
        <taxon>Nannocystis</taxon>
    </lineage>
</organism>
<evidence type="ECO:0000313" key="2">
    <source>
        <dbReference type="Proteomes" id="UP001139031"/>
    </source>
</evidence>
<reference evidence="1" key="1">
    <citation type="submission" date="2021-08" db="EMBL/GenBank/DDBJ databases">
        <authorList>
            <person name="Stevens D.C."/>
        </authorList>
    </citation>
    <scope>NUCLEOTIDE SEQUENCE</scope>
    <source>
        <strain evidence="1">DSM 53165</strain>
    </source>
</reference>
<proteinExistence type="predicted"/>
<dbReference type="EMBL" id="JAIRAU010000011">
    <property type="protein sequence ID" value="MBZ5710072.1"/>
    <property type="molecule type" value="Genomic_DNA"/>
</dbReference>
<evidence type="ECO:0000313" key="1">
    <source>
        <dbReference type="EMBL" id="MBZ5710072.1"/>
    </source>
</evidence>
<sequence>MPTVHNADVLLSLETGSTAWTVPMQPGTDARWSTQTANYAWDFTLTEAQGRDQVQFRVPTQVVHPVHGPFNVTATHTIGGTTSSPWSASGSYLCSVPFASGSQLYIEVELTPVDEDLPLTEPLCVNLRRGGHYIVKTAGGPDPDGRRR</sequence>